<dbReference type="EC" id="2.7.8.-" evidence="8"/>
<dbReference type="InterPro" id="IPR000715">
    <property type="entry name" value="Glycosyl_transferase_4"/>
</dbReference>
<comment type="subcellular location">
    <subcellularLocation>
        <location evidence="1">Cell membrane</location>
        <topology evidence="1">Multi-pass membrane protein</topology>
    </subcellularLocation>
</comment>
<sequence>MVFFIVPVITCFIISLLLTPLVKKLAIKIGATDQPNERKVHTRIMPRLGGLAIFISFLIGCYLFVPNELQIWPIIAGGVIIALIGILDDIYGLSAKIKFVGQIFAAAIPVVSGIQIDFFAVPNGDIIYFGWLAIPLTIFWIVAITNSINLIDGLDGLAAGVSSIAIFTISAISFMMGNPLAPILGVVLLGSTLGFLVFNFYPAKIFMGDTGSLFLGYMISILSVIGLTKSAAFFSLIIPMIILAVPLIDTTFAIIRRFIQKKPLMAPDKFHLHHNMLRLGFTHRQSVVLIYLLSGIFSLAAILFTRATIWGASFLIVLLLIFIELIVEVTGLISESYRPLLNFIGAGKKIHDNKNKQ</sequence>
<comment type="caution">
    <text evidence="8">The sequence shown here is derived from an EMBL/GenBank/DDBJ whole genome shotgun (WGS) entry which is preliminary data.</text>
</comment>
<feature type="transmembrane region" description="Helical" evidence="7">
    <location>
        <begin position="310"/>
        <end position="333"/>
    </location>
</feature>
<feature type="transmembrane region" description="Helical" evidence="7">
    <location>
        <begin position="180"/>
        <end position="198"/>
    </location>
</feature>
<evidence type="ECO:0000313" key="9">
    <source>
        <dbReference type="Proteomes" id="UP001459714"/>
    </source>
</evidence>
<reference evidence="8 9" key="1">
    <citation type="submission" date="2024-03" db="EMBL/GenBank/DDBJ databases">
        <title>Bacilli Hybrid Assemblies.</title>
        <authorList>
            <person name="Kovac J."/>
        </authorList>
    </citation>
    <scope>NUCLEOTIDE SEQUENCE [LARGE SCALE GENOMIC DNA]</scope>
    <source>
        <strain evidence="8 9">FSL M8-0022</strain>
    </source>
</reference>
<feature type="transmembrane region" description="Helical" evidence="7">
    <location>
        <begin position="156"/>
        <end position="174"/>
    </location>
</feature>
<feature type="transmembrane region" description="Helical" evidence="7">
    <location>
        <begin position="231"/>
        <end position="255"/>
    </location>
</feature>
<feature type="transmembrane region" description="Helical" evidence="7">
    <location>
        <begin position="71"/>
        <end position="87"/>
    </location>
</feature>
<keyword evidence="5 7" id="KW-1133">Transmembrane helix</keyword>
<gene>
    <name evidence="8" type="ORF">NST17_18055</name>
</gene>
<organism evidence="8 9">
    <name type="scientific">Caldifermentibacillus hisashii</name>
    <dbReference type="NCBI Taxonomy" id="996558"/>
    <lineage>
        <taxon>Bacteria</taxon>
        <taxon>Bacillati</taxon>
        <taxon>Bacillota</taxon>
        <taxon>Bacilli</taxon>
        <taxon>Bacillales</taxon>
        <taxon>Bacillaceae</taxon>
        <taxon>Caldifermentibacillus</taxon>
    </lineage>
</organism>
<keyword evidence="6 7" id="KW-0472">Membrane</keyword>
<dbReference type="InterPro" id="IPR018480">
    <property type="entry name" value="PNAcMuramoyl-5peptid_Trfase_CS"/>
</dbReference>
<dbReference type="CDD" id="cd06853">
    <property type="entry name" value="GT_WecA_like"/>
    <property type="match status" value="1"/>
</dbReference>
<evidence type="ECO:0000256" key="4">
    <source>
        <dbReference type="ARBA" id="ARBA00022692"/>
    </source>
</evidence>
<keyword evidence="3 8" id="KW-0808">Transferase</keyword>
<evidence type="ECO:0000313" key="8">
    <source>
        <dbReference type="EMBL" id="MEL3959061.1"/>
    </source>
</evidence>
<dbReference type="GO" id="GO:0016740">
    <property type="term" value="F:transferase activity"/>
    <property type="evidence" value="ECO:0007669"/>
    <property type="project" value="UniProtKB-KW"/>
</dbReference>
<keyword evidence="4 7" id="KW-0812">Transmembrane</keyword>
<dbReference type="PANTHER" id="PTHR22926">
    <property type="entry name" value="PHOSPHO-N-ACETYLMURAMOYL-PENTAPEPTIDE-TRANSFERASE"/>
    <property type="match status" value="1"/>
</dbReference>
<accession>A0ABU9K1R8</accession>
<keyword evidence="2" id="KW-1003">Cell membrane</keyword>
<evidence type="ECO:0000256" key="7">
    <source>
        <dbReference type="SAM" id="Phobius"/>
    </source>
</evidence>
<evidence type="ECO:0000256" key="5">
    <source>
        <dbReference type="ARBA" id="ARBA00022989"/>
    </source>
</evidence>
<feature type="transmembrane region" description="Helical" evidence="7">
    <location>
        <begin position="6"/>
        <end position="27"/>
    </location>
</feature>
<dbReference type="PROSITE" id="PS01348">
    <property type="entry name" value="MRAY_2"/>
    <property type="match status" value="1"/>
</dbReference>
<evidence type="ECO:0000256" key="2">
    <source>
        <dbReference type="ARBA" id="ARBA00022475"/>
    </source>
</evidence>
<dbReference type="PANTHER" id="PTHR22926:SF3">
    <property type="entry name" value="UNDECAPRENYL-PHOSPHATE ALPHA-N-ACETYLGLUCOSAMINYL 1-PHOSPHATE TRANSFERASE"/>
    <property type="match status" value="1"/>
</dbReference>
<dbReference type="RefSeq" id="WP_341288842.1">
    <property type="nucleotide sequence ID" value="NZ_JBBPIV010000001.1"/>
</dbReference>
<name>A0ABU9K1R8_9BACI</name>
<evidence type="ECO:0000256" key="6">
    <source>
        <dbReference type="ARBA" id="ARBA00023136"/>
    </source>
</evidence>
<feature type="transmembrane region" description="Helical" evidence="7">
    <location>
        <begin position="286"/>
        <end position="304"/>
    </location>
</feature>
<feature type="transmembrane region" description="Helical" evidence="7">
    <location>
        <begin position="126"/>
        <end position="144"/>
    </location>
</feature>
<evidence type="ECO:0000256" key="3">
    <source>
        <dbReference type="ARBA" id="ARBA00022679"/>
    </source>
</evidence>
<feature type="transmembrane region" description="Helical" evidence="7">
    <location>
        <begin position="99"/>
        <end position="120"/>
    </location>
</feature>
<feature type="transmembrane region" description="Helical" evidence="7">
    <location>
        <begin position="48"/>
        <end position="65"/>
    </location>
</feature>
<dbReference type="EMBL" id="JBBYAK010000001">
    <property type="protein sequence ID" value="MEL3959061.1"/>
    <property type="molecule type" value="Genomic_DNA"/>
</dbReference>
<keyword evidence="9" id="KW-1185">Reference proteome</keyword>
<feature type="transmembrane region" description="Helical" evidence="7">
    <location>
        <begin position="205"/>
        <end position="225"/>
    </location>
</feature>
<evidence type="ECO:0000256" key="1">
    <source>
        <dbReference type="ARBA" id="ARBA00004651"/>
    </source>
</evidence>
<proteinExistence type="predicted"/>
<dbReference type="Proteomes" id="UP001459714">
    <property type="component" value="Unassembled WGS sequence"/>
</dbReference>
<dbReference type="Pfam" id="PF00953">
    <property type="entry name" value="Glycos_transf_4"/>
    <property type="match status" value="1"/>
</dbReference>
<protein>
    <submittedName>
        <fullName evidence="8">MraY family glycosyltransferase</fullName>
        <ecNumber evidence="8">2.7.8.-</ecNumber>
    </submittedName>
</protein>